<sequence length="108" mass="12367">MPSFSLGLGLGLTQEFQEGDESSEDEHMKKKIKDEKLDEGESYDSEETECDNNILGIEDDEDKKKVGKRLNKPTLELSSPYNRKDVCASKFVDPDEVNVSDRVFFQNW</sequence>
<accession>A0AA36EI20</accession>
<feature type="compositionally biased region" description="Basic and acidic residues" evidence="1">
    <location>
        <begin position="25"/>
        <end position="36"/>
    </location>
</feature>
<dbReference type="AlphaFoldDB" id="A0AA36EI20"/>
<dbReference type="EMBL" id="OX465083">
    <property type="protein sequence ID" value="CAI9294175.1"/>
    <property type="molecule type" value="Genomic_DNA"/>
</dbReference>
<evidence type="ECO:0000313" key="2">
    <source>
        <dbReference type="EMBL" id="CAI9294175.1"/>
    </source>
</evidence>
<feature type="compositionally biased region" description="Acidic residues" evidence="1">
    <location>
        <begin position="37"/>
        <end position="49"/>
    </location>
</feature>
<reference evidence="2" key="1">
    <citation type="submission" date="2023-04" db="EMBL/GenBank/DDBJ databases">
        <authorList>
            <person name="Vijverberg K."/>
            <person name="Xiong W."/>
            <person name="Schranz E."/>
        </authorList>
    </citation>
    <scope>NUCLEOTIDE SEQUENCE</scope>
</reference>
<dbReference type="Proteomes" id="UP001177003">
    <property type="component" value="Chromosome 7"/>
</dbReference>
<evidence type="ECO:0000256" key="1">
    <source>
        <dbReference type="SAM" id="MobiDB-lite"/>
    </source>
</evidence>
<proteinExistence type="predicted"/>
<gene>
    <name evidence="2" type="ORF">LSALG_LOCUS33163</name>
</gene>
<organism evidence="2 3">
    <name type="scientific">Lactuca saligna</name>
    <name type="common">Willowleaf lettuce</name>
    <dbReference type="NCBI Taxonomy" id="75948"/>
    <lineage>
        <taxon>Eukaryota</taxon>
        <taxon>Viridiplantae</taxon>
        <taxon>Streptophyta</taxon>
        <taxon>Embryophyta</taxon>
        <taxon>Tracheophyta</taxon>
        <taxon>Spermatophyta</taxon>
        <taxon>Magnoliopsida</taxon>
        <taxon>eudicotyledons</taxon>
        <taxon>Gunneridae</taxon>
        <taxon>Pentapetalae</taxon>
        <taxon>asterids</taxon>
        <taxon>campanulids</taxon>
        <taxon>Asterales</taxon>
        <taxon>Asteraceae</taxon>
        <taxon>Cichorioideae</taxon>
        <taxon>Cichorieae</taxon>
        <taxon>Lactucinae</taxon>
        <taxon>Lactuca</taxon>
    </lineage>
</organism>
<protein>
    <submittedName>
        <fullName evidence="2">Uncharacterized protein</fullName>
    </submittedName>
</protein>
<evidence type="ECO:0000313" key="3">
    <source>
        <dbReference type="Proteomes" id="UP001177003"/>
    </source>
</evidence>
<feature type="region of interest" description="Disordered" evidence="1">
    <location>
        <begin position="1"/>
        <end position="49"/>
    </location>
</feature>
<keyword evidence="3" id="KW-1185">Reference proteome</keyword>
<name>A0AA36EI20_LACSI</name>